<evidence type="ECO:0000256" key="2">
    <source>
        <dbReference type="ARBA" id="ARBA00022748"/>
    </source>
</evidence>
<dbReference type="PROSITE" id="PS00194">
    <property type="entry name" value="THIOREDOXIN_1"/>
    <property type="match status" value="1"/>
</dbReference>
<evidence type="ECO:0000256" key="4">
    <source>
        <dbReference type="SAM" id="Phobius"/>
    </source>
</evidence>
<dbReference type="PANTHER" id="PTHR42852">
    <property type="entry name" value="THIOL:DISULFIDE INTERCHANGE PROTEIN DSBE"/>
    <property type="match status" value="1"/>
</dbReference>
<keyword evidence="7" id="KW-1185">Reference proteome</keyword>
<reference evidence="6 7" key="1">
    <citation type="submission" date="2020-08" db="EMBL/GenBank/DDBJ databases">
        <title>Genomic Encyclopedia of Type Strains, Phase IV (KMG-IV): sequencing the most valuable type-strain genomes for metagenomic binning, comparative biology and taxonomic classification.</title>
        <authorList>
            <person name="Goeker M."/>
        </authorList>
    </citation>
    <scope>NUCLEOTIDE SEQUENCE [LARGE SCALE GENOMIC DNA]</scope>
    <source>
        <strain evidence="6 7">DSM 21793</strain>
    </source>
</reference>
<dbReference type="InterPro" id="IPR013766">
    <property type="entry name" value="Thioredoxin_domain"/>
</dbReference>
<dbReference type="AlphaFoldDB" id="A0A839ZZT6"/>
<dbReference type="GO" id="GO:0017004">
    <property type="term" value="P:cytochrome complex assembly"/>
    <property type="evidence" value="ECO:0007669"/>
    <property type="project" value="UniProtKB-KW"/>
</dbReference>
<feature type="transmembrane region" description="Helical" evidence="4">
    <location>
        <begin position="20"/>
        <end position="38"/>
    </location>
</feature>
<dbReference type="PROSITE" id="PS51352">
    <property type="entry name" value="THIOREDOXIN_2"/>
    <property type="match status" value="1"/>
</dbReference>
<evidence type="ECO:0000313" key="6">
    <source>
        <dbReference type="EMBL" id="MBB3891658.1"/>
    </source>
</evidence>
<dbReference type="Proteomes" id="UP000530564">
    <property type="component" value="Unassembled WGS sequence"/>
</dbReference>
<dbReference type="InterPro" id="IPR050553">
    <property type="entry name" value="Thioredoxin_ResA/DsbE_sf"/>
</dbReference>
<keyword evidence="4" id="KW-1133">Transmembrane helix</keyword>
<accession>A0A839ZZT6</accession>
<keyword evidence="6" id="KW-0413">Isomerase</keyword>
<gene>
    <name evidence="6" type="ORF">GGQ61_002386</name>
</gene>
<dbReference type="Pfam" id="PF08534">
    <property type="entry name" value="Redoxin"/>
    <property type="match status" value="1"/>
</dbReference>
<dbReference type="GO" id="GO:0016853">
    <property type="term" value="F:isomerase activity"/>
    <property type="evidence" value="ECO:0007669"/>
    <property type="project" value="UniProtKB-KW"/>
</dbReference>
<keyword evidence="4" id="KW-0472">Membrane</keyword>
<dbReference type="InterPro" id="IPR013740">
    <property type="entry name" value="Redoxin"/>
</dbReference>
<comment type="subcellular location">
    <subcellularLocation>
        <location evidence="1">Cell envelope</location>
    </subcellularLocation>
</comment>
<evidence type="ECO:0000256" key="3">
    <source>
        <dbReference type="ARBA" id="ARBA00023284"/>
    </source>
</evidence>
<dbReference type="EMBL" id="JACIDK010000003">
    <property type="protein sequence ID" value="MBB3891658.1"/>
    <property type="molecule type" value="Genomic_DNA"/>
</dbReference>
<dbReference type="InterPro" id="IPR017937">
    <property type="entry name" value="Thioredoxin_CS"/>
</dbReference>
<dbReference type="RefSeq" id="WP_183772914.1">
    <property type="nucleotide sequence ID" value="NZ_JACIDK010000003.1"/>
</dbReference>
<dbReference type="GO" id="GO:0030313">
    <property type="term" value="C:cell envelope"/>
    <property type="evidence" value="ECO:0007669"/>
    <property type="project" value="UniProtKB-SubCell"/>
</dbReference>
<proteinExistence type="predicted"/>
<dbReference type="InterPro" id="IPR036249">
    <property type="entry name" value="Thioredoxin-like_sf"/>
</dbReference>
<evidence type="ECO:0000256" key="1">
    <source>
        <dbReference type="ARBA" id="ARBA00004196"/>
    </source>
</evidence>
<protein>
    <submittedName>
        <fullName evidence="6">Thiol-disulfide isomerase/thioredoxin</fullName>
    </submittedName>
</protein>
<dbReference type="SUPFAM" id="SSF52833">
    <property type="entry name" value="Thioredoxin-like"/>
    <property type="match status" value="1"/>
</dbReference>
<feature type="domain" description="Thioredoxin" evidence="5">
    <location>
        <begin position="64"/>
        <end position="207"/>
    </location>
</feature>
<evidence type="ECO:0000259" key="5">
    <source>
        <dbReference type="PROSITE" id="PS51352"/>
    </source>
</evidence>
<keyword evidence="2" id="KW-0201">Cytochrome c-type biogenesis</keyword>
<sequence>MNEKSAEKAVGEPKAFPLKWALRGVAVAGVAAVVYIIVQASINPQRETDLKSLAKGEMAKFETPLEATSPPTTSFLDANGAPKRIADFKGQVTIVNLWATWCGPCVIEMPTLAKLAASYEGKPVQVVAISVDRPQDADKARAFIAKHAPLVFYHDPKMALPFAFKPPAAGMPTTVIYGADGVERGRLAGDADWSGKDAKALIDKVLAEN</sequence>
<comment type="caution">
    <text evidence="6">The sequence shown here is derived from an EMBL/GenBank/DDBJ whole genome shotgun (WGS) entry which is preliminary data.</text>
</comment>
<organism evidence="6 7">
    <name type="scientific">Phenylobacterium haematophilum</name>
    <dbReference type="NCBI Taxonomy" id="98513"/>
    <lineage>
        <taxon>Bacteria</taxon>
        <taxon>Pseudomonadati</taxon>
        <taxon>Pseudomonadota</taxon>
        <taxon>Alphaproteobacteria</taxon>
        <taxon>Caulobacterales</taxon>
        <taxon>Caulobacteraceae</taxon>
        <taxon>Phenylobacterium</taxon>
    </lineage>
</organism>
<keyword evidence="4" id="KW-0812">Transmembrane</keyword>
<keyword evidence="3" id="KW-0676">Redox-active center</keyword>
<dbReference type="Gene3D" id="3.40.30.10">
    <property type="entry name" value="Glutaredoxin"/>
    <property type="match status" value="1"/>
</dbReference>
<name>A0A839ZZT6_9CAUL</name>
<dbReference type="PANTHER" id="PTHR42852:SF13">
    <property type="entry name" value="PROTEIN DIPZ"/>
    <property type="match status" value="1"/>
</dbReference>
<dbReference type="GO" id="GO:0015036">
    <property type="term" value="F:disulfide oxidoreductase activity"/>
    <property type="evidence" value="ECO:0007669"/>
    <property type="project" value="UniProtKB-ARBA"/>
</dbReference>
<dbReference type="CDD" id="cd02966">
    <property type="entry name" value="TlpA_like_family"/>
    <property type="match status" value="1"/>
</dbReference>
<evidence type="ECO:0000313" key="7">
    <source>
        <dbReference type="Proteomes" id="UP000530564"/>
    </source>
</evidence>